<evidence type="ECO:0000313" key="2">
    <source>
        <dbReference type="Proteomes" id="UP001056756"/>
    </source>
</evidence>
<dbReference type="Proteomes" id="UP001056756">
    <property type="component" value="Chromosome"/>
</dbReference>
<dbReference type="InterPro" id="IPR025449">
    <property type="entry name" value="JetB"/>
</dbReference>
<sequence length="214" mass="25073">MKFLETYVGFSESEKELFAKVINVLLSHTFVVRDSINPKTYSISTNRDFHFIARYQDEIQEYLLLSGWKLEIDEVYGFCSVSNTFGSQRKTLDKLETVILYVLRLIYEEDREKLQLSHYVITSIGELMGKIELFRLYEKIPKKTHLNEALQTLKYYHIIERMDGNDMSEDSRIVILPTILQLINNEKLRNLESLIIESNDAEDLSVGEEMEGLQ</sequence>
<reference evidence="1" key="1">
    <citation type="submission" date="2022-05" db="EMBL/GenBank/DDBJ databases">
        <title>Novel bacterial taxa in a minimal lignocellulolytic consortium and its capacity to transform plastics disclosed by genome-resolved metagenomics.</title>
        <authorList>
            <person name="Rodriguez C.A.D."/>
            <person name="Diaz-Garcia L."/>
            <person name="Herrera K."/>
            <person name="Tarazona N.A."/>
            <person name="Sproer C."/>
            <person name="Overmann J."/>
            <person name="Jimenez D.J."/>
        </authorList>
    </citation>
    <scope>NUCLEOTIDE SEQUENCE</scope>
    <source>
        <strain evidence="1">MAG5</strain>
    </source>
</reference>
<gene>
    <name evidence="1" type="ORF">NAG76_14775</name>
</gene>
<accession>A0A9J6ZAP9</accession>
<dbReference type="AlphaFoldDB" id="A0A9J6ZAP9"/>
<dbReference type="Pfam" id="PF13835">
    <property type="entry name" value="DUF4194"/>
    <property type="match status" value="1"/>
</dbReference>
<dbReference type="EMBL" id="CP097899">
    <property type="protein sequence ID" value="URN93100.1"/>
    <property type="molecule type" value="Genomic_DNA"/>
</dbReference>
<name>A0A9J6ZAP9_9BACL</name>
<protein>
    <submittedName>
        <fullName evidence="1">DUF4194 domain-containing protein</fullName>
    </submittedName>
</protein>
<organism evidence="1 2">
    <name type="scientific">Candidatus Pristimantibacillus lignocellulolyticus</name>
    <dbReference type="NCBI Taxonomy" id="2994561"/>
    <lineage>
        <taxon>Bacteria</taxon>
        <taxon>Bacillati</taxon>
        <taxon>Bacillota</taxon>
        <taxon>Bacilli</taxon>
        <taxon>Bacillales</taxon>
        <taxon>Paenibacillaceae</taxon>
        <taxon>Candidatus Pristimantibacillus</taxon>
    </lineage>
</organism>
<proteinExistence type="predicted"/>
<evidence type="ECO:0000313" key="1">
    <source>
        <dbReference type="EMBL" id="URN93100.1"/>
    </source>
</evidence>
<dbReference type="KEGG" id="plig:NAG76_14775"/>